<comment type="caution">
    <text evidence="1">The sequence shown here is derived from an EMBL/GenBank/DDBJ whole genome shotgun (WGS) entry which is preliminary data.</text>
</comment>
<dbReference type="InterPro" id="IPR040404">
    <property type="entry name" value="Phylloplanin-like"/>
</dbReference>
<dbReference type="PANTHER" id="PTHR34458">
    <property type="entry name" value="POLLEN OLE E 1 ALLERGEN AND EXTENSIN FAMILY PROTEIN-RELATED"/>
    <property type="match status" value="1"/>
</dbReference>
<sequence length="175" mass="18868">MFHIQNKFNFSCYTINMALKALVLISILVGAMAMPMVEAQVTGASPQVPKFSLVNVHVTLYCTPDGNIGLFRKPTPPFPDALVMLQCGDGQLIANATTNGFGISYLHSDPMPVFPFFQPQNDCKLIVNTTLSTCNATLPSTGGLESTLTLIGTALLGDFIISSFKPTGFLFKPIF</sequence>
<reference evidence="1 3" key="1">
    <citation type="journal article" date="2021" name="Comput. Struct. Biotechnol. J.">
        <title>De novo genome assembly of the potent medicinal plant Rehmannia glutinosa using nanopore technology.</title>
        <authorList>
            <person name="Ma L."/>
            <person name="Dong C."/>
            <person name="Song C."/>
            <person name="Wang X."/>
            <person name="Zheng X."/>
            <person name="Niu Y."/>
            <person name="Chen S."/>
            <person name="Feng W."/>
        </authorList>
    </citation>
    <scope>NUCLEOTIDE SEQUENCE [LARGE SCALE GENOMIC DNA]</scope>
    <source>
        <strain evidence="1">DH-2019</strain>
    </source>
</reference>
<reference evidence="1" key="2">
    <citation type="submission" date="2024-01" db="EMBL/GenBank/DDBJ databases">
        <authorList>
            <person name="Ma L."/>
        </authorList>
    </citation>
    <scope>NUCLEOTIDE SEQUENCE</scope>
    <source>
        <strain evidence="1">DH-2019</strain>
        <tissue evidence="1">Leaves</tissue>
    </source>
</reference>
<gene>
    <name evidence="2" type="ORF">DH2020_004477</name>
    <name evidence="1" type="ORF">DH2020_027309</name>
</gene>
<dbReference type="EMBL" id="JABTTQ020000003">
    <property type="protein sequence ID" value="KAK6161096.1"/>
    <property type="molecule type" value="Genomic_DNA"/>
</dbReference>
<dbReference type="Proteomes" id="UP001318860">
    <property type="component" value="Unassembled WGS sequence"/>
</dbReference>
<accession>A0ABR0VXE8</accession>
<keyword evidence="3" id="KW-1185">Reference proteome</keyword>
<protein>
    <submittedName>
        <fullName evidence="1">Uncharacterized protein</fullName>
    </submittedName>
</protein>
<dbReference type="PANTHER" id="PTHR34458:SF5">
    <property type="entry name" value="POLLEN OLE E 1 ALLERGEN AND EXTENSIN FAMILY PROTEIN"/>
    <property type="match status" value="1"/>
</dbReference>
<name>A0ABR0VXE8_REHGL</name>
<evidence type="ECO:0000313" key="3">
    <source>
        <dbReference type="Proteomes" id="UP001318860"/>
    </source>
</evidence>
<organism evidence="1 3">
    <name type="scientific">Rehmannia glutinosa</name>
    <name type="common">Chinese foxglove</name>
    <dbReference type="NCBI Taxonomy" id="99300"/>
    <lineage>
        <taxon>Eukaryota</taxon>
        <taxon>Viridiplantae</taxon>
        <taxon>Streptophyta</taxon>
        <taxon>Embryophyta</taxon>
        <taxon>Tracheophyta</taxon>
        <taxon>Spermatophyta</taxon>
        <taxon>Magnoliopsida</taxon>
        <taxon>eudicotyledons</taxon>
        <taxon>Gunneridae</taxon>
        <taxon>Pentapetalae</taxon>
        <taxon>asterids</taxon>
        <taxon>lamiids</taxon>
        <taxon>Lamiales</taxon>
        <taxon>Orobanchaceae</taxon>
        <taxon>Rehmannieae</taxon>
        <taxon>Rehmannia</taxon>
    </lineage>
</organism>
<evidence type="ECO:0000313" key="1">
    <source>
        <dbReference type="EMBL" id="KAK6138945.1"/>
    </source>
</evidence>
<proteinExistence type="predicted"/>
<dbReference type="EMBL" id="JABTTQ020000572">
    <property type="protein sequence ID" value="KAK6138945.1"/>
    <property type="molecule type" value="Genomic_DNA"/>
</dbReference>
<evidence type="ECO:0000313" key="2">
    <source>
        <dbReference type="EMBL" id="KAK6161096.1"/>
    </source>
</evidence>